<keyword evidence="2" id="KW-1185">Reference proteome</keyword>
<gene>
    <name evidence="1" type="ORF">SAMN04488087_2575</name>
</gene>
<protein>
    <submittedName>
        <fullName evidence="1">Uncharacterized protein</fullName>
    </submittedName>
</protein>
<dbReference type="OrthoDB" id="1091532at2"/>
<organism evidence="1 2">
    <name type="scientific">Rhodothermus profundi</name>
    <dbReference type="NCBI Taxonomy" id="633813"/>
    <lineage>
        <taxon>Bacteria</taxon>
        <taxon>Pseudomonadati</taxon>
        <taxon>Rhodothermota</taxon>
        <taxon>Rhodothermia</taxon>
        <taxon>Rhodothermales</taxon>
        <taxon>Rhodothermaceae</taxon>
        <taxon>Rhodothermus</taxon>
    </lineage>
</organism>
<name>A0A1M6XB96_9BACT</name>
<proteinExistence type="predicted"/>
<dbReference type="Proteomes" id="UP000185812">
    <property type="component" value="Unassembled WGS sequence"/>
</dbReference>
<dbReference type="RefSeq" id="WP_072716378.1">
    <property type="nucleotide sequence ID" value="NZ_FRAU01000010.1"/>
</dbReference>
<dbReference type="STRING" id="633813.SAMN04488087_2575"/>
<evidence type="ECO:0000313" key="1">
    <source>
        <dbReference type="EMBL" id="SHL03203.1"/>
    </source>
</evidence>
<dbReference type="AlphaFoldDB" id="A0A1M6XB96"/>
<evidence type="ECO:0000313" key="2">
    <source>
        <dbReference type="Proteomes" id="UP000185812"/>
    </source>
</evidence>
<dbReference type="EMBL" id="FRAU01000010">
    <property type="protein sequence ID" value="SHL03203.1"/>
    <property type="molecule type" value="Genomic_DNA"/>
</dbReference>
<reference evidence="2" key="1">
    <citation type="submission" date="2016-11" db="EMBL/GenBank/DDBJ databases">
        <authorList>
            <person name="Varghese N."/>
            <person name="Submissions S."/>
        </authorList>
    </citation>
    <scope>NUCLEOTIDE SEQUENCE [LARGE SCALE GENOMIC DNA]</scope>
    <source>
        <strain evidence="2">DSM 22212</strain>
    </source>
</reference>
<sequence length="544" mass="60670">MLRWTAWLWGFMLIAVPRNAHPQPVRVNGGFSIYSELYGQNGLALGRRPGQQLGAQGQLTLTIGNQLTLPFSFYLSTDDVGYQLPFNQFGFSPRWRWIQLHAGYFSTRLTELTLRDARLLGGGFELTPGPFRLAFVQGLTQRAVPADTLRGQPPLLRQTLTALQIGVGREDGWHFWITGLRAKDTPDLEAYTTYGLAPQDNLVVSAAVGLAPLPGRLQLKTEVAASVYTPDVWAGPLDFNQAFQQVQDLLGSLVALRVGSRVDVAVSSALILRPARAFQLQLQSRYVGPGFRSLGAIQLENDILDLLVAPRILTRVVQMTARFGVRRNNLAGSRLSTRQRGLAAINATILFSSAFSVAAEFTNFGVRLSRRIDTLTVSNISRQFGLTPTLRLQAGAWLHTITLSARYQQANERYVGLPQSRLTRNQDLMLSHSLTFPQRHTLTSSITWNRSSFDSLKTTVLNWNESLTLQWGRTRATFSVGLQRSQSQFTDTGLIGRFNLSVPAGPRGQLQLRLNLRSYRYGQVRLDSRGYTEGTAYLGYSYRF</sequence>
<accession>A0A1M6XB96</accession>